<dbReference type="AlphaFoldDB" id="A0A8H6TEF2"/>
<feature type="domain" description="Stealth protein CR3 conserved region 3" evidence="2">
    <location>
        <begin position="370"/>
        <end position="423"/>
    </location>
</feature>
<dbReference type="InterPro" id="IPR047141">
    <property type="entry name" value="Stealth"/>
</dbReference>
<name>A0A8H6TEF2_9AGAR</name>
<dbReference type="PANTHER" id="PTHR24045:SF0">
    <property type="entry name" value="N-ACETYLGLUCOSAMINE-1-PHOSPHOTRANSFERASE SUBUNITS ALPHA_BETA"/>
    <property type="match status" value="1"/>
</dbReference>
<dbReference type="OrthoDB" id="263283at2759"/>
<keyword evidence="4" id="KW-1185">Reference proteome</keyword>
<protein>
    <recommendedName>
        <fullName evidence="2">Stealth protein CR3 conserved region 3 domain-containing protein</fullName>
    </recommendedName>
</protein>
<proteinExistence type="predicted"/>
<comment type="caution">
    <text evidence="3">The sequence shown here is derived from an EMBL/GenBank/DDBJ whole genome shotgun (WGS) entry which is preliminary data.</text>
</comment>
<organism evidence="3 4">
    <name type="scientific">Mycena indigotica</name>
    <dbReference type="NCBI Taxonomy" id="2126181"/>
    <lineage>
        <taxon>Eukaryota</taxon>
        <taxon>Fungi</taxon>
        <taxon>Dikarya</taxon>
        <taxon>Basidiomycota</taxon>
        <taxon>Agaricomycotina</taxon>
        <taxon>Agaricomycetes</taxon>
        <taxon>Agaricomycetidae</taxon>
        <taxon>Agaricales</taxon>
        <taxon>Marasmiineae</taxon>
        <taxon>Mycenaceae</taxon>
        <taxon>Mycena</taxon>
    </lineage>
</organism>
<keyword evidence="1" id="KW-0808">Transferase</keyword>
<dbReference type="Pfam" id="PF17102">
    <property type="entry name" value="Stealth_CR3"/>
    <property type="match status" value="1"/>
</dbReference>
<accession>A0A8H6TEF2</accession>
<dbReference type="RefSeq" id="XP_037225884.1">
    <property type="nucleotide sequence ID" value="XM_037357974.1"/>
</dbReference>
<dbReference type="GO" id="GO:0005794">
    <property type="term" value="C:Golgi apparatus"/>
    <property type="evidence" value="ECO:0007669"/>
    <property type="project" value="TreeGrafter"/>
</dbReference>
<dbReference type="EMBL" id="JACAZF010000001">
    <property type="protein sequence ID" value="KAF7315861.1"/>
    <property type="molecule type" value="Genomic_DNA"/>
</dbReference>
<dbReference type="Proteomes" id="UP000636479">
    <property type="component" value="Unassembled WGS sequence"/>
</dbReference>
<dbReference type="PANTHER" id="PTHR24045">
    <property type="match status" value="1"/>
</dbReference>
<evidence type="ECO:0000256" key="1">
    <source>
        <dbReference type="ARBA" id="ARBA00022679"/>
    </source>
</evidence>
<evidence type="ECO:0000313" key="4">
    <source>
        <dbReference type="Proteomes" id="UP000636479"/>
    </source>
</evidence>
<reference evidence="3" key="1">
    <citation type="submission" date="2020-05" db="EMBL/GenBank/DDBJ databases">
        <title>Mycena genomes resolve the evolution of fungal bioluminescence.</title>
        <authorList>
            <person name="Tsai I.J."/>
        </authorList>
    </citation>
    <scope>NUCLEOTIDE SEQUENCE</scope>
    <source>
        <strain evidence="3">171206Taipei</strain>
    </source>
</reference>
<dbReference type="GO" id="GO:0046835">
    <property type="term" value="P:carbohydrate phosphorylation"/>
    <property type="evidence" value="ECO:0007669"/>
    <property type="project" value="TreeGrafter"/>
</dbReference>
<dbReference type="GO" id="GO:0003976">
    <property type="term" value="F:UDP-N-acetylglucosamine-lysosomal-enzyme N-acetylglucosaminephosphotransferase activity"/>
    <property type="evidence" value="ECO:0007669"/>
    <property type="project" value="TreeGrafter"/>
</dbReference>
<evidence type="ECO:0000259" key="2">
    <source>
        <dbReference type="Pfam" id="PF17102"/>
    </source>
</evidence>
<dbReference type="InterPro" id="IPR031357">
    <property type="entry name" value="Stealth_CR3"/>
</dbReference>
<sequence length="688" mass="77864">MVFFLPRTNRRPYGYIQSGEQTTTLRARLGHVCLSLPISRPAFLILATFTLSLTTVVLTFRNYSSWDTPLPLYVVSGPHGTVYDPFVRPSAADAIANTTVRPIQAHSRIPDVCLEEWIAYGRWRNWCVRVPLEESHIDLVSIWVNGSDHYHSQSRDDLLAALDYQNQTKSARFRQHDELRYSLRSAFKNTKSWAQSVWHVITADVPDPAAESTAQRLGLVPQWMDLETSWTGGLNGEPPVYLYHGIQIFRMTTEPGRTPSLDEVDEWRSKVLPTFNSMAVESQLPHMDPDITSENIVYLNDDQFLVLPLPPSAFHTPLYGPVFRFVPGFMIDGDPHAGKVDGGGEWRSLGFTTLILDQRFGVRQRAYVEHNARALSLPLMHEAALAFGKNFADTARSQFRGSHTTPGEYEVNTVYAATHYVVERHREALLWSWVVGKWGGEEGVLDARLKDFMWSELGGNEEDELNRNASVRTTNGDVRLNMRATGLQQPQSEHPEKRANTTYIFVSMDGFASNYASRPAEFAMQRSDCIGQIEERAWDVFRRLAAEKTHCGDAVIQALTDRSPRGLDIFLPPRTSMAPVSLPAILPLVIPHDPPPLPTNPRIFAVRLIHRYSYAIGTLSTQFFGVESAEQARLYFSWLPRDLALLCVNDDLADDVENITQGDAALSEFFEGRWPVPLDYERKLEEEK</sequence>
<gene>
    <name evidence="3" type="ORF">MIND_00102600</name>
</gene>
<evidence type="ECO:0000313" key="3">
    <source>
        <dbReference type="EMBL" id="KAF7315861.1"/>
    </source>
</evidence>
<dbReference type="GeneID" id="59340490"/>